<dbReference type="PRINTS" id="PR01415">
    <property type="entry name" value="ANKYRIN"/>
</dbReference>
<dbReference type="PANTHER" id="PTHR47143">
    <property type="entry name" value="TRANSIENT RECEPTOR POTENTIAL CATION CHANNEL PROTEIN PAINLESS"/>
    <property type="match status" value="1"/>
</dbReference>
<feature type="repeat" description="ANK" evidence="12">
    <location>
        <begin position="241"/>
        <end position="273"/>
    </location>
</feature>
<dbReference type="InterPro" id="IPR036770">
    <property type="entry name" value="Ankyrin_rpt-contain_sf"/>
</dbReference>
<feature type="transmembrane region" description="Helical" evidence="14">
    <location>
        <begin position="1004"/>
        <end position="1024"/>
    </location>
</feature>
<evidence type="ECO:0000256" key="8">
    <source>
        <dbReference type="ARBA" id="ARBA00023065"/>
    </source>
</evidence>
<evidence type="ECO:0000256" key="3">
    <source>
        <dbReference type="ARBA" id="ARBA00022606"/>
    </source>
</evidence>
<dbReference type="Proteomes" id="UP001158576">
    <property type="component" value="Chromosome 2"/>
</dbReference>
<dbReference type="PANTHER" id="PTHR47143:SF3">
    <property type="entry name" value="PWWP DOMAIN-CONTAINING PROTEIN"/>
    <property type="match status" value="1"/>
</dbReference>
<keyword evidence="4 14" id="KW-0812">Transmembrane</keyword>
<keyword evidence="10" id="KW-0407">Ion channel</keyword>
<dbReference type="Pfam" id="PF13637">
    <property type="entry name" value="Ank_4"/>
    <property type="match status" value="1"/>
</dbReference>
<dbReference type="SMART" id="SM00248">
    <property type="entry name" value="ANK"/>
    <property type="match status" value="16"/>
</dbReference>
<dbReference type="EMBL" id="OU015567">
    <property type="protein sequence ID" value="CAG5110987.1"/>
    <property type="molecule type" value="Genomic_DNA"/>
</dbReference>
<feature type="region of interest" description="Disordered" evidence="13">
    <location>
        <begin position="1"/>
        <end position="24"/>
    </location>
</feature>
<organism evidence="16 17">
    <name type="scientific">Oikopleura dioica</name>
    <name type="common">Tunicate</name>
    <dbReference type="NCBI Taxonomy" id="34765"/>
    <lineage>
        <taxon>Eukaryota</taxon>
        <taxon>Metazoa</taxon>
        <taxon>Chordata</taxon>
        <taxon>Tunicata</taxon>
        <taxon>Appendicularia</taxon>
        <taxon>Copelata</taxon>
        <taxon>Oikopleuridae</taxon>
        <taxon>Oikopleura</taxon>
    </lineage>
</organism>
<evidence type="ECO:0000256" key="2">
    <source>
        <dbReference type="ARBA" id="ARBA00022448"/>
    </source>
</evidence>
<dbReference type="Gene3D" id="1.25.40.20">
    <property type="entry name" value="Ankyrin repeat-containing domain"/>
    <property type="match status" value="5"/>
</dbReference>
<evidence type="ECO:0000256" key="1">
    <source>
        <dbReference type="ARBA" id="ARBA00004141"/>
    </source>
</evidence>
<evidence type="ECO:0000259" key="15">
    <source>
        <dbReference type="Pfam" id="PF00520"/>
    </source>
</evidence>
<dbReference type="Gene3D" id="1.10.287.70">
    <property type="match status" value="1"/>
</dbReference>
<proteinExistence type="predicted"/>
<feature type="repeat" description="ANK" evidence="12">
    <location>
        <begin position="274"/>
        <end position="306"/>
    </location>
</feature>
<evidence type="ECO:0000256" key="11">
    <source>
        <dbReference type="ARBA" id="ARBA00036634"/>
    </source>
</evidence>
<evidence type="ECO:0000256" key="13">
    <source>
        <dbReference type="SAM" id="MobiDB-lite"/>
    </source>
</evidence>
<gene>
    <name evidence="16" type="ORF">OKIOD_LOCUS14095</name>
</gene>
<feature type="transmembrane region" description="Helical" evidence="14">
    <location>
        <begin position="904"/>
        <end position="925"/>
    </location>
</feature>
<dbReference type="PROSITE" id="PS50088">
    <property type="entry name" value="ANK_REPEAT"/>
    <property type="match status" value="8"/>
</dbReference>
<keyword evidence="7 12" id="KW-0040">ANK repeat</keyword>
<evidence type="ECO:0000256" key="5">
    <source>
        <dbReference type="ARBA" id="ARBA00022737"/>
    </source>
</evidence>
<feature type="repeat" description="ANK" evidence="12">
    <location>
        <begin position="682"/>
        <end position="714"/>
    </location>
</feature>
<keyword evidence="2" id="KW-0813">Transport</keyword>
<name>A0ABN7T4D4_OIKDI</name>
<keyword evidence="9 14" id="KW-0472">Membrane</keyword>
<feature type="transmembrane region" description="Helical" evidence="14">
    <location>
        <begin position="1163"/>
        <end position="1188"/>
    </location>
</feature>
<feature type="repeat" description="ANK" evidence="12">
    <location>
        <begin position="471"/>
        <end position="503"/>
    </location>
</feature>
<evidence type="ECO:0000313" key="17">
    <source>
        <dbReference type="Proteomes" id="UP001158576"/>
    </source>
</evidence>
<dbReference type="InterPro" id="IPR005821">
    <property type="entry name" value="Ion_trans_dom"/>
</dbReference>
<dbReference type="PROSITE" id="PS50297">
    <property type="entry name" value="ANK_REP_REGION"/>
    <property type="match status" value="7"/>
</dbReference>
<feature type="repeat" description="ANK" evidence="12">
    <location>
        <begin position="398"/>
        <end position="436"/>
    </location>
</feature>
<accession>A0ABN7T4D4</accession>
<dbReference type="Pfam" id="PF12796">
    <property type="entry name" value="Ank_2"/>
    <property type="match status" value="5"/>
</dbReference>
<comment type="subcellular location">
    <subcellularLocation>
        <location evidence="1">Membrane</location>
        <topology evidence="1">Multi-pass membrane protein</topology>
    </subcellularLocation>
</comment>
<dbReference type="InterPro" id="IPR052076">
    <property type="entry name" value="TRP_cation_channel"/>
</dbReference>
<feature type="repeat" description="ANK" evidence="12">
    <location>
        <begin position="131"/>
        <end position="163"/>
    </location>
</feature>
<evidence type="ECO:0000256" key="10">
    <source>
        <dbReference type="ARBA" id="ARBA00023303"/>
    </source>
</evidence>
<keyword evidence="6 14" id="KW-1133">Transmembrane helix</keyword>
<keyword evidence="8" id="KW-0406">Ion transport</keyword>
<evidence type="ECO:0000256" key="12">
    <source>
        <dbReference type="PROSITE-ProRule" id="PRU00023"/>
    </source>
</evidence>
<evidence type="ECO:0000313" key="16">
    <source>
        <dbReference type="EMBL" id="CAG5110987.1"/>
    </source>
</evidence>
<evidence type="ECO:0000256" key="9">
    <source>
        <dbReference type="ARBA" id="ARBA00023136"/>
    </source>
</evidence>
<comment type="catalytic activity">
    <reaction evidence="11">
        <text>Ca(2+)(in) = Ca(2+)(out)</text>
        <dbReference type="Rhea" id="RHEA:29671"/>
        <dbReference type="ChEBI" id="CHEBI:29108"/>
    </reaction>
</comment>
<dbReference type="SUPFAM" id="SSF48403">
    <property type="entry name" value="Ankyrin repeat"/>
    <property type="match status" value="2"/>
</dbReference>
<feature type="repeat" description="ANK" evidence="12">
    <location>
        <begin position="649"/>
        <end position="681"/>
    </location>
</feature>
<reference evidence="16 17" key="1">
    <citation type="submission" date="2021-04" db="EMBL/GenBank/DDBJ databases">
        <authorList>
            <person name="Bliznina A."/>
        </authorList>
    </citation>
    <scope>NUCLEOTIDE SEQUENCE [LARGE SCALE GENOMIC DNA]</scope>
</reference>
<keyword evidence="3" id="KW-0716">Sensory transduction</keyword>
<evidence type="ECO:0000256" key="14">
    <source>
        <dbReference type="SAM" id="Phobius"/>
    </source>
</evidence>
<evidence type="ECO:0000256" key="7">
    <source>
        <dbReference type="ARBA" id="ARBA00023043"/>
    </source>
</evidence>
<keyword evidence="5" id="KW-0677">Repeat</keyword>
<protein>
    <submittedName>
        <fullName evidence="16">Oidioi.mRNA.OKI2018_I69.chr2.g5330.t2.cds</fullName>
    </submittedName>
</protein>
<evidence type="ECO:0000256" key="4">
    <source>
        <dbReference type="ARBA" id="ARBA00022692"/>
    </source>
</evidence>
<feature type="transmembrane region" description="Helical" evidence="14">
    <location>
        <begin position="1082"/>
        <end position="1104"/>
    </location>
</feature>
<keyword evidence="17" id="KW-1185">Reference proteome</keyword>
<sequence length="1323" mass="151063">MEEEEEEIRLLEEGDYGEDEDFTKTEGRIFPTTSFMNASTKTNDQFEILPSPDGKAASVVKSSLYVKNEDDVFEEPSSDESLEFSKQYESTTFHQAARDGDCHIIEQKLKHQYRGGKRKYLKRDINLLDSMKLAPLHYAAKYGRHDAASLLIENGADLLLSGDDGCLPIHLAVKYRPEAFAQIESKVGDFEEQLTPLGVPDPRDRAKSIAITSDSFLQTLELLIQQGIPLDPEIVSADDAYGDSPLHYAVYRSNDAAAKLLLEKGADIDDCDKSNATPLHFIAKNGDNELLNLFIEFRANLSHKDDDGTTAFHHAVSGGHIQFLEVLFASIKSGRITYDGLTGDEGLTKCILERDNEDFSCLHYAIRARNTNEVLTFLLDELKRLGLKELINHQTKQTRDTVLHLAAEEGGQTVEKGIEVIRTLLKHGAKRRVLNESHETPVYLAAKNNKPKIIKYLSLRARDLLEVRDKDGWTPLMIAADQGHFEATDVLLELGADITAKDKNDRNCVFIAAKESNYKYLRHILNKNKSIASTLVNERDTYHNSPCHECCHINQNAKPLDRLKTLECLTDFGAKVDHKNDEEKTALHIAAENGQITLIRFLTNFDNKLLQDWDEEGNTALHLAAYNKRGKTVAELLNKGIQVDEVNSKGWTALDAAAAVGHLQSAKILLDHDAPVDSTDKSNVTPLHLASMNGHLEVAKYLLEQGADVRIVDTDGRNALDYAIDYYHEDIVTMFLESDEWKACLSNATDMRRENPMRPYVTPMRKLILHMPDQAKYIFNRCMEVTNHPPKSKEGAIWKPFLSATRKELESKNLQVRMNFSFIDDEFVITKYEWDKNKMRDQSSDSKSYVSMGDADPEPYDEDNTVLNENHPLIYVIESRAEELLTHPLVIALYNLKWNKRGFWIYYLNLLVYIFFMICLNIYAYESPPPYSVDFSFQFAPCVGNRLEEPIGVPILEGTAQDIWGDCYIFPPIRDNLGIICYILISFRLLLEVLEIYTSGLLSYIQEVANILEIALYVLSILFLNSVDSCYDLNELNPAHCWQWDVGATAILLSWMVLILFIRKTPVFGIYILMFVSVMKTFFQFLFIFALFIFGFALTFFMLLQNQVPFDSLPKSVMKTVVMMIGEFEYEGIFENFPEDYDPTCEDDPDCAEWNSINFTSKVSYVIFCSFIIVVTIVISNILVGLAVDDIKGVQESAILQRQAMKIRLALFAEYKLPHSYRYSLFDNNRKHVVKIGSENSFFFSWYSRFMKWIDRDSRVTRHKLKTLLSEKEDDLDEVWEEMHKLGDQVKEIQTEIGDVSENVQKMSRMLAKLLEQHNLSED</sequence>
<dbReference type="InterPro" id="IPR002110">
    <property type="entry name" value="Ankyrin_rpt"/>
</dbReference>
<feature type="domain" description="Ion transport" evidence="15">
    <location>
        <begin position="908"/>
        <end position="1196"/>
    </location>
</feature>
<feature type="transmembrane region" description="Helical" evidence="14">
    <location>
        <begin position="1044"/>
        <end position="1062"/>
    </location>
</feature>
<dbReference type="Pfam" id="PF00520">
    <property type="entry name" value="Ion_trans"/>
    <property type="match status" value="1"/>
</dbReference>
<feature type="repeat" description="ANK" evidence="12">
    <location>
        <begin position="616"/>
        <end position="648"/>
    </location>
</feature>
<evidence type="ECO:0000256" key="6">
    <source>
        <dbReference type="ARBA" id="ARBA00022989"/>
    </source>
</evidence>
<feature type="compositionally biased region" description="Acidic residues" evidence="13">
    <location>
        <begin position="1"/>
        <end position="21"/>
    </location>
</feature>